<protein>
    <submittedName>
        <fullName evidence="2">Uncharacterized protein</fullName>
    </submittedName>
</protein>
<organism evidence="2 3">
    <name type="scientific">Cryptotermes secundus</name>
    <dbReference type="NCBI Taxonomy" id="105785"/>
    <lineage>
        <taxon>Eukaryota</taxon>
        <taxon>Metazoa</taxon>
        <taxon>Ecdysozoa</taxon>
        <taxon>Arthropoda</taxon>
        <taxon>Hexapoda</taxon>
        <taxon>Insecta</taxon>
        <taxon>Pterygota</taxon>
        <taxon>Neoptera</taxon>
        <taxon>Polyneoptera</taxon>
        <taxon>Dictyoptera</taxon>
        <taxon>Blattodea</taxon>
        <taxon>Blattoidea</taxon>
        <taxon>Termitoidae</taxon>
        <taxon>Kalotermitidae</taxon>
        <taxon>Cryptotermitinae</taxon>
        <taxon>Cryptotermes</taxon>
    </lineage>
</organism>
<dbReference type="Proteomes" id="UP000235965">
    <property type="component" value="Unassembled WGS sequence"/>
</dbReference>
<feature type="compositionally biased region" description="Polar residues" evidence="1">
    <location>
        <begin position="1216"/>
        <end position="1230"/>
    </location>
</feature>
<dbReference type="Gene3D" id="6.10.140.2220">
    <property type="match status" value="1"/>
</dbReference>
<reference evidence="2 3" key="1">
    <citation type="submission" date="2017-12" db="EMBL/GenBank/DDBJ databases">
        <title>Hemimetabolous genomes reveal molecular basis of termite eusociality.</title>
        <authorList>
            <person name="Harrison M.C."/>
            <person name="Jongepier E."/>
            <person name="Robertson H.M."/>
            <person name="Arning N."/>
            <person name="Bitard-Feildel T."/>
            <person name="Chao H."/>
            <person name="Childers C.P."/>
            <person name="Dinh H."/>
            <person name="Doddapaneni H."/>
            <person name="Dugan S."/>
            <person name="Gowin J."/>
            <person name="Greiner C."/>
            <person name="Han Y."/>
            <person name="Hu H."/>
            <person name="Hughes D.S.T."/>
            <person name="Huylmans A.-K."/>
            <person name="Kemena C."/>
            <person name="Kremer L.P.M."/>
            <person name="Lee S.L."/>
            <person name="Lopez-Ezquerra A."/>
            <person name="Mallet L."/>
            <person name="Monroy-Kuhn J.M."/>
            <person name="Moser A."/>
            <person name="Murali S.C."/>
            <person name="Muzny D.M."/>
            <person name="Otani S."/>
            <person name="Piulachs M.-D."/>
            <person name="Poelchau M."/>
            <person name="Qu J."/>
            <person name="Schaub F."/>
            <person name="Wada-Katsumata A."/>
            <person name="Worley K.C."/>
            <person name="Xie Q."/>
            <person name="Ylla G."/>
            <person name="Poulsen M."/>
            <person name="Gibbs R.A."/>
            <person name="Schal C."/>
            <person name="Richards S."/>
            <person name="Belles X."/>
            <person name="Korb J."/>
            <person name="Bornberg-Bauer E."/>
        </authorList>
    </citation>
    <scope>NUCLEOTIDE SEQUENCE [LARGE SCALE GENOMIC DNA]</scope>
    <source>
        <tissue evidence="2">Whole body</tissue>
    </source>
</reference>
<dbReference type="STRING" id="105785.A0A2J7PS93"/>
<comment type="caution">
    <text evidence="2">The sequence shown here is derived from an EMBL/GenBank/DDBJ whole genome shotgun (WGS) entry which is preliminary data.</text>
</comment>
<dbReference type="OrthoDB" id="432970at2759"/>
<accession>A0A2J7PS93</accession>
<evidence type="ECO:0000256" key="1">
    <source>
        <dbReference type="SAM" id="MobiDB-lite"/>
    </source>
</evidence>
<keyword evidence="3" id="KW-1185">Reference proteome</keyword>
<sequence length="1341" mass="154728">MRLLALDEGDVVLFNSQVNRTLYTVYRDNADAFTLMWKQQGTGYWLKFCISLRSVLQKQGFSIQLSAFELNHFETFCINLAKLLTGKHAVAVHTYVKDVVSVSRFHQLLINIPGVFFSKYIQEPTPAFMRLFGSSLENGNVLKVFLTLPLHLRAAGCLLRLLERWLVAEDGDPTDKSWWHVPQTWHHGSQFPAGLFEIFLKRKWKSELLSLLDVHPRDICWWNDLPEEGRVTMCRQRNTSLGSFIAAVSKKFDYPLSACDGLLVDELFYHHIITSCPRGKFKILSSNVTTVVFEIALCRGLYLVDSMAAFHPYSQAIVSFSNVAIASFWLWYGPGGMVSAFHRWSPKPEKDSRIVTVPHLKDEMYHLLHTVSAHLIYARMAMELNSKFHDSLYGDVTWTSPVTLVRLPWNIPLLTNWLEVLLIQIYKFERFFIPLCHFPLSKSVVSLVESVYRKVSEGKFLVKTCLIVADGILKRKIEEASVCYKPRKLLYDVIPRLSHYMKFLERDAYRILEVILRNGWNKEEQESGESAPLTDRIKVDLSSWNSVPDIDEYYGENFRHINYWITGAEWPEVEGGEEYFTEALEMLRKYKPGNKTHVEMKEPYKFSLFVKCAQSRHLNFYRERLDRAQEIFFFVTSVLKLLQEDGCLSPMAQKGFFVLFGLHFDLGHMEMPNSRPNANGQKIFEQMLKLTAVYYVASCLIGDTWRCEIAGQNAFAQLQRNETLAIMADIGARLNVLLHMDLETVVCPPAQYFKDAAAELRKHSTDSSLSIEEAMLLLKSLEKEATKKIDVSTAEALTSVKVPYLEEMPRLSDYINWLRYLENKRIQLLQLVSDQQFVLTQSFAKKNITMPVELFPQYDILEHRLVEEMASMQKCLELGELYSCQAYGLCRFLAHRFTWLQQRFVKWRKREHKFEIPLPAVGMSDLILGAIHIRIRMLAALIPLRALFYTYITKYPTTHPISEMTIDMFCEWTTIVRFRCALDMLNTLGSFLRDYIQALRQLGCKYFEKMLDHCYKVWVVAPFCSDPEATVEFGSIIHAQQIVTTFTQLFLMSYYVGIAHNCSFAETDKPQKMEGLLVFVSVVLRQVEIDERAIPQTWPVARQTLKKLLRDLWSDLVEMRKCMGPSVRDAVFPKWLGNSSPVWKEFFVMFVGSHYGNIIQKIAFSEFINTEDPGSDSASTTKVQTDPVTETNKSKANTKHMSPAEVQGEPDISLNGPANSRMESSISIKSNMPDGNAGNCDVTENKSSQNVHTKENKKQKKQHQNNEASKQDTPSENKALSKYKMCTYCKTVEPERHTYKKCSLCKKEGWPDPRFYCSKQCQENDWKAKHNMEHKSAKVLQ</sequence>
<feature type="compositionally biased region" description="Polar residues" evidence="1">
    <location>
        <begin position="1176"/>
        <end position="1195"/>
    </location>
</feature>
<gene>
    <name evidence="2" type="ORF">B7P43_G09523</name>
</gene>
<proteinExistence type="predicted"/>
<evidence type="ECO:0000313" key="2">
    <source>
        <dbReference type="EMBL" id="PNF19208.1"/>
    </source>
</evidence>
<dbReference type="EMBL" id="NEVH01021937">
    <property type="protein sequence ID" value="PNF19208.1"/>
    <property type="molecule type" value="Genomic_DNA"/>
</dbReference>
<feature type="region of interest" description="Disordered" evidence="1">
    <location>
        <begin position="1171"/>
        <end position="1276"/>
    </location>
</feature>
<name>A0A2J7PS93_9NEOP</name>
<evidence type="ECO:0000313" key="3">
    <source>
        <dbReference type="Proteomes" id="UP000235965"/>
    </source>
</evidence>
<dbReference type="InParanoid" id="A0A2J7PS93"/>